<dbReference type="Proteomes" id="UP000309215">
    <property type="component" value="Unassembled WGS sequence"/>
</dbReference>
<feature type="domain" description="Thioesterase" evidence="2">
    <location>
        <begin position="56"/>
        <end position="133"/>
    </location>
</feature>
<dbReference type="OrthoDB" id="9813282at2"/>
<dbReference type="InterPro" id="IPR006683">
    <property type="entry name" value="Thioestr_dom"/>
</dbReference>
<protein>
    <submittedName>
        <fullName evidence="3">PaaI family thioesterase</fullName>
    </submittedName>
</protein>
<name>A0A4U1INT4_9BACT</name>
<dbReference type="InterPro" id="IPR029069">
    <property type="entry name" value="HotDog_dom_sf"/>
</dbReference>
<evidence type="ECO:0000313" key="3">
    <source>
        <dbReference type="EMBL" id="TKC95717.1"/>
    </source>
</evidence>
<dbReference type="InterPro" id="IPR003736">
    <property type="entry name" value="PAAI_dom"/>
</dbReference>
<dbReference type="NCBIfam" id="TIGR00369">
    <property type="entry name" value="unchar_dom_1"/>
    <property type="match status" value="1"/>
</dbReference>
<evidence type="ECO:0000313" key="4">
    <source>
        <dbReference type="Proteomes" id="UP000309215"/>
    </source>
</evidence>
<evidence type="ECO:0000256" key="1">
    <source>
        <dbReference type="ARBA" id="ARBA00022801"/>
    </source>
</evidence>
<gene>
    <name evidence="3" type="ORF">E8A74_46850</name>
</gene>
<dbReference type="GO" id="GO:0005829">
    <property type="term" value="C:cytosol"/>
    <property type="evidence" value="ECO:0007669"/>
    <property type="project" value="TreeGrafter"/>
</dbReference>
<proteinExistence type="predicted"/>
<dbReference type="RefSeq" id="WP_136935695.1">
    <property type="nucleotide sequence ID" value="NZ_SSMQ01000096.1"/>
</dbReference>
<keyword evidence="1" id="KW-0378">Hydrolase</keyword>
<dbReference type="Gene3D" id="3.10.129.10">
    <property type="entry name" value="Hotdog Thioesterase"/>
    <property type="match status" value="1"/>
</dbReference>
<dbReference type="PANTHER" id="PTHR43240:SF1">
    <property type="entry name" value="BLR5584 PROTEIN"/>
    <property type="match status" value="1"/>
</dbReference>
<dbReference type="GO" id="GO:0061522">
    <property type="term" value="F:1,4-dihydroxy-2-naphthoyl-CoA thioesterase activity"/>
    <property type="evidence" value="ECO:0007669"/>
    <property type="project" value="TreeGrafter"/>
</dbReference>
<evidence type="ECO:0000259" key="2">
    <source>
        <dbReference type="Pfam" id="PF03061"/>
    </source>
</evidence>
<keyword evidence="4" id="KW-1185">Reference proteome</keyword>
<accession>A0A4U1INT4</accession>
<reference evidence="3 4" key="1">
    <citation type="submission" date="2019-04" db="EMBL/GenBank/DDBJ databases">
        <authorList>
            <person name="Li Y."/>
            <person name="Wang J."/>
        </authorList>
    </citation>
    <scope>NUCLEOTIDE SEQUENCE [LARGE SCALE GENOMIC DNA]</scope>
    <source>
        <strain evidence="3 4">DSM 14668</strain>
    </source>
</reference>
<dbReference type="CDD" id="cd03443">
    <property type="entry name" value="PaaI_thioesterase"/>
    <property type="match status" value="1"/>
</dbReference>
<dbReference type="SUPFAM" id="SSF54637">
    <property type="entry name" value="Thioesterase/thiol ester dehydrase-isomerase"/>
    <property type="match status" value="1"/>
</dbReference>
<sequence>MTTTEETPWLKKMRAILKGAEPPPIAKLIGFELVDVGPGSAIFTLVGDPSRHANPMGTMHGGVLVDLGDAAMGFAMASTLGEGESFTTVELKANYFKPVWTARLRAEARMVKRSRSLGYIECDIVDEEKALVCKLGSTCMVLRGEAAAGR</sequence>
<dbReference type="PANTHER" id="PTHR43240">
    <property type="entry name" value="1,4-DIHYDROXY-2-NAPHTHOYL-COA THIOESTERASE 1"/>
    <property type="match status" value="1"/>
</dbReference>
<dbReference type="Pfam" id="PF03061">
    <property type="entry name" value="4HBT"/>
    <property type="match status" value="1"/>
</dbReference>
<comment type="caution">
    <text evidence="3">The sequence shown here is derived from an EMBL/GenBank/DDBJ whole genome shotgun (WGS) entry which is preliminary data.</text>
</comment>
<dbReference type="AlphaFoldDB" id="A0A4U1INT4"/>
<dbReference type="EMBL" id="SSMQ01000096">
    <property type="protein sequence ID" value="TKC95717.1"/>
    <property type="molecule type" value="Genomic_DNA"/>
</dbReference>
<organism evidence="3 4">
    <name type="scientific">Polyangium fumosum</name>
    <dbReference type="NCBI Taxonomy" id="889272"/>
    <lineage>
        <taxon>Bacteria</taxon>
        <taxon>Pseudomonadati</taxon>
        <taxon>Myxococcota</taxon>
        <taxon>Polyangia</taxon>
        <taxon>Polyangiales</taxon>
        <taxon>Polyangiaceae</taxon>
        <taxon>Polyangium</taxon>
    </lineage>
</organism>